<dbReference type="RefSeq" id="WP_120044052.1">
    <property type="nucleotide sequence ID" value="NZ_QZFU01000036.1"/>
</dbReference>
<dbReference type="Gene3D" id="2.30.110.10">
    <property type="entry name" value="Electron Transport, Fmn-binding Protein, Chain A"/>
    <property type="match status" value="1"/>
</dbReference>
<comment type="caution">
    <text evidence="3">The sequence shown here is derived from an EMBL/GenBank/DDBJ whole genome shotgun (WGS) entry which is preliminary data.</text>
</comment>
<feature type="domain" description="Pyridoxamine 5'-phosphate oxidase N-terminal" evidence="2">
    <location>
        <begin position="7"/>
        <end position="100"/>
    </location>
</feature>
<dbReference type="PANTHER" id="PTHR35176">
    <property type="entry name" value="HEME OXYGENASE HI_0854-RELATED"/>
    <property type="match status" value="1"/>
</dbReference>
<evidence type="ECO:0000256" key="1">
    <source>
        <dbReference type="ARBA" id="ARBA00023002"/>
    </source>
</evidence>
<dbReference type="GO" id="GO:0016627">
    <property type="term" value="F:oxidoreductase activity, acting on the CH-CH group of donors"/>
    <property type="evidence" value="ECO:0007669"/>
    <property type="project" value="TreeGrafter"/>
</dbReference>
<reference evidence="3 4" key="1">
    <citation type="submission" date="2018-09" db="EMBL/GenBank/DDBJ databases">
        <title>YIM PH21274 draft genome.</title>
        <authorList>
            <person name="Miao C."/>
        </authorList>
    </citation>
    <scope>NUCLEOTIDE SEQUENCE [LARGE SCALE GENOMIC DNA]</scope>
    <source>
        <strain evidence="3 4">YIM PH 21724</strain>
    </source>
</reference>
<organism evidence="3 4">
    <name type="scientific">Nocardia panacis</name>
    <dbReference type="NCBI Taxonomy" id="2340916"/>
    <lineage>
        <taxon>Bacteria</taxon>
        <taxon>Bacillati</taxon>
        <taxon>Actinomycetota</taxon>
        <taxon>Actinomycetes</taxon>
        <taxon>Mycobacteriales</taxon>
        <taxon>Nocardiaceae</taxon>
        <taxon>Nocardia</taxon>
    </lineage>
</organism>
<evidence type="ECO:0000313" key="3">
    <source>
        <dbReference type="EMBL" id="RJO70995.1"/>
    </source>
</evidence>
<accession>A0A3A4KDN6</accession>
<dbReference type="InterPro" id="IPR019965">
    <property type="entry name" value="PPOX_F420-dep_Rv2061_put"/>
</dbReference>
<proteinExistence type="predicted"/>
<dbReference type="PANTHER" id="PTHR35176:SF11">
    <property type="entry name" value="PYRIDOXAMINE 5'-PHOSPHATE OXIDASE FAMILY PROTEIN"/>
    <property type="match status" value="1"/>
</dbReference>
<evidence type="ECO:0000313" key="4">
    <source>
        <dbReference type="Proteomes" id="UP000266677"/>
    </source>
</evidence>
<dbReference type="Pfam" id="PF01243">
    <property type="entry name" value="PNPOx_N"/>
    <property type="match status" value="1"/>
</dbReference>
<dbReference type="EMBL" id="QZFU01000036">
    <property type="protein sequence ID" value="RJO70995.1"/>
    <property type="molecule type" value="Genomic_DNA"/>
</dbReference>
<dbReference type="SUPFAM" id="SSF50475">
    <property type="entry name" value="FMN-binding split barrel"/>
    <property type="match status" value="1"/>
</dbReference>
<dbReference type="InterPro" id="IPR052019">
    <property type="entry name" value="F420H2_bilvrd_red/Heme_oxyg"/>
</dbReference>
<evidence type="ECO:0000259" key="2">
    <source>
        <dbReference type="Pfam" id="PF01243"/>
    </source>
</evidence>
<dbReference type="InterPro" id="IPR012349">
    <property type="entry name" value="Split_barrel_FMN-bd"/>
</dbReference>
<dbReference type="GO" id="GO:0070967">
    <property type="term" value="F:coenzyme F420 binding"/>
    <property type="evidence" value="ECO:0007669"/>
    <property type="project" value="TreeGrafter"/>
</dbReference>
<keyword evidence="1" id="KW-0560">Oxidoreductase</keyword>
<dbReference type="Proteomes" id="UP000266677">
    <property type="component" value="Unassembled WGS sequence"/>
</dbReference>
<keyword evidence="4" id="KW-1185">Reference proteome</keyword>
<sequence>MTTAFAAIGRADYVLLTTYRKDGTPVTAPLWAVADAGKLYLWTPTDSWKIKRLRRNPAVTVQPCNPTGKPHGAVVAGAGRVLDAEETARVRKLLMRKYFVLGPFIILGSLLRRGRTGTVGIEVTPEN</sequence>
<dbReference type="OrthoDB" id="5738083at2"/>
<dbReference type="InterPro" id="IPR011576">
    <property type="entry name" value="Pyridox_Oxase_N"/>
</dbReference>
<protein>
    <submittedName>
        <fullName evidence="3">PPOX class F420-dependent oxidoreductase</fullName>
    </submittedName>
</protein>
<gene>
    <name evidence="3" type="ORF">D5S18_27900</name>
</gene>
<dbReference type="GO" id="GO:0005829">
    <property type="term" value="C:cytosol"/>
    <property type="evidence" value="ECO:0007669"/>
    <property type="project" value="TreeGrafter"/>
</dbReference>
<dbReference type="AlphaFoldDB" id="A0A3A4KDN6"/>
<name>A0A3A4KDN6_9NOCA</name>
<dbReference type="NCBIfam" id="TIGR03666">
    <property type="entry name" value="Rv2061_F420"/>
    <property type="match status" value="1"/>
</dbReference>